<dbReference type="EMBL" id="CM037157">
    <property type="protein sequence ID" value="KAH7849144.1"/>
    <property type="molecule type" value="Genomic_DNA"/>
</dbReference>
<comment type="caution">
    <text evidence="1">The sequence shown here is derived from an EMBL/GenBank/DDBJ whole genome shotgun (WGS) entry which is preliminary data.</text>
</comment>
<dbReference type="Proteomes" id="UP000828048">
    <property type="component" value="Chromosome 7"/>
</dbReference>
<reference evidence="1 2" key="1">
    <citation type="journal article" date="2021" name="Hortic Res">
        <title>High-quality reference genome and annotation aids understanding of berry development for evergreen blueberry (Vaccinium darrowii).</title>
        <authorList>
            <person name="Yu J."/>
            <person name="Hulse-Kemp A.M."/>
            <person name="Babiker E."/>
            <person name="Staton M."/>
        </authorList>
    </citation>
    <scope>NUCLEOTIDE SEQUENCE [LARGE SCALE GENOMIC DNA]</scope>
    <source>
        <strain evidence="2">cv. NJ 8807/NJ 8810</strain>
        <tissue evidence="1">Young leaf</tissue>
    </source>
</reference>
<keyword evidence="2" id="KW-1185">Reference proteome</keyword>
<evidence type="ECO:0000313" key="1">
    <source>
        <dbReference type="EMBL" id="KAH7849144.1"/>
    </source>
</evidence>
<sequence>MGEAIELSDVYAFGAILLEVVCGRRLWTKNGIYKSLVDWVWAWNRTERLFEAVDNRLEEDYIVEEAQRVLLLGLACSDPTASERPKTQEIV</sequence>
<evidence type="ECO:0000313" key="2">
    <source>
        <dbReference type="Proteomes" id="UP000828048"/>
    </source>
</evidence>
<name>A0ACB7Y7Z3_9ERIC</name>
<accession>A0ACB7Y7Z3</accession>
<gene>
    <name evidence="1" type="ORF">Vadar_013592</name>
</gene>
<organism evidence="1 2">
    <name type="scientific">Vaccinium darrowii</name>
    <dbReference type="NCBI Taxonomy" id="229202"/>
    <lineage>
        <taxon>Eukaryota</taxon>
        <taxon>Viridiplantae</taxon>
        <taxon>Streptophyta</taxon>
        <taxon>Embryophyta</taxon>
        <taxon>Tracheophyta</taxon>
        <taxon>Spermatophyta</taxon>
        <taxon>Magnoliopsida</taxon>
        <taxon>eudicotyledons</taxon>
        <taxon>Gunneridae</taxon>
        <taxon>Pentapetalae</taxon>
        <taxon>asterids</taxon>
        <taxon>Ericales</taxon>
        <taxon>Ericaceae</taxon>
        <taxon>Vaccinioideae</taxon>
        <taxon>Vaccinieae</taxon>
        <taxon>Vaccinium</taxon>
    </lineage>
</organism>
<proteinExistence type="predicted"/>
<protein>
    <submittedName>
        <fullName evidence="1">Uncharacterized protein</fullName>
    </submittedName>
</protein>